<protein>
    <submittedName>
        <fullName evidence="2">Uncharacterized protein</fullName>
    </submittedName>
</protein>
<dbReference type="STRING" id="4081.A0A3Q7J7P9"/>
<dbReference type="Proteomes" id="UP000004994">
    <property type="component" value="Chromosome 12"/>
</dbReference>
<organism evidence="2">
    <name type="scientific">Solanum lycopersicum</name>
    <name type="common">Tomato</name>
    <name type="synonym">Lycopersicon esculentum</name>
    <dbReference type="NCBI Taxonomy" id="4081"/>
    <lineage>
        <taxon>Eukaryota</taxon>
        <taxon>Viridiplantae</taxon>
        <taxon>Streptophyta</taxon>
        <taxon>Embryophyta</taxon>
        <taxon>Tracheophyta</taxon>
        <taxon>Spermatophyta</taxon>
        <taxon>Magnoliopsida</taxon>
        <taxon>eudicotyledons</taxon>
        <taxon>Gunneridae</taxon>
        <taxon>Pentapetalae</taxon>
        <taxon>asterids</taxon>
        <taxon>lamiids</taxon>
        <taxon>Solanales</taxon>
        <taxon>Solanaceae</taxon>
        <taxon>Solanoideae</taxon>
        <taxon>Solaneae</taxon>
        <taxon>Solanum</taxon>
        <taxon>Solanum subgen. Lycopersicon</taxon>
    </lineage>
</organism>
<evidence type="ECO:0000313" key="2">
    <source>
        <dbReference type="EnsemblPlants" id="Solyc12g027740.2.1"/>
    </source>
</evidence>
<name>A0A3Q7J7P9_SOLLC</name>
<keyword evidence="3" id="KW-1185">Reference proteome</keyword>
<evidence type="ECO:0000313" key="3">
    <source>
        <dbReference type="Proteomes" id="UP000004994"/>
    </source>
</evidence>
<dbReference type="InParanoid" id="A0A3Q7J7P9"/>
<dbReference type="InterPro" id="IPR034604">
    <property type="entry name" value="SRRP53"/>
</dbReference>
<evidence type="ECO:0000256" key="1">
    <source>
        <dbReference type="SAM" id="MobiDB-lite"/>
    </source>
</evidence>
<dbReference type="GO" id="GO:0000380">
    <property type="term" value="P:alternative mRNA splicing, via spliceosome"/>
    <property type="evidence" value="ECO:0007669"/>
    <property type="project" value="InterPro"/>
</dbReference>
<dbReference type="PANTHER" id="PTHR31968">
    <property type="entry name" value="SERINE/ARGININE-RELATED PROTEIN 53"/>
    <property type="match status" value="1"/>
</dbReference>
<dbReference type="PANTHER" id="PTHR31968:SF4">
    <property type="entry name" value="SERINE_ARGININE-RELATED PROTEIN 53"/>
    <property type="match status" value="1"/>
</dbReference>
<sequence>MKFQLSESVRKDETISMGSGWERFDFDKDAPLDDNEIEERKVPLFADTDALLIALAVEDDGALVDHIGKSFRFSTVETRREEQIEAAHDEAIFGAPSLLPCSPSSETNDEAEDKNVKKDISEIATATSLINGQALAMQQGSWRDRVRKS</sequence>
<accession>A0A3Q7J7P9</accession>
<reference evidence="2" key="2">
    <citation type="submission" date="2019-01" db="UniProtKB">
        <authorList>
            <consortium name="EnsemblPlants"/>
        </authorList>
    </citation>
    <scope>IDENTIFICATION</scope>
    <source>
        <strain evidence="2">cv. Heinz 1706</strain>
    </source>
</reference>
<proteinExistence type="predicted"/>
<dbReference type="Gramene" id="Solyc12g027740.2.1">
    <property type="protein sequence ID" value="Solyc12g027740.2.1"/>
    <property type="gene ID" value="Solyc12g027740.2"/>
</dbReference>
<reference evidence="2" key="1">
    <citation type="journal article" date="2012" name="Nature">
        <title>The tomato genome sequence provides insights into fleshy fruit evolution.</title>
        <authorList>
            <consortium name="Tomato Genome Consortium"/>
        </authorList>
    </citation>
    <scope>NUCLEOTIDE SEQUENCE [LARGE SCALE GENOMIC DNA]</scope>
    <source>
        <strain evidence="2">cv. Heinz 1706</strain>
    </source>
</reference>
<dbReference type="AlphaFoldDB" id="A0A3Q7J7P9"/>
<dbReference type="EnsemblPlants" id="Solyc12g027740.2.1">
    <property type="protein sequence ID" value="Solyc12g027740.2.1"/>
    <property type="gene ID" value="Solyc12g027740.2"/>
</dbReference>
<feature type="region of interest" description="Disordered" evidence="1">
    <location>
        <begin position="95"/>
        <end position="115"/>
    </location>
</feature>